<gene>
    <name evidence="2" type="ORF">CLF_109684</name>
</gene>
<accession>H2KUN7</accession>
<sequence length="1191" mass="137200">KRNADDSVYDRPRSNLDHVWKNVDMRRMRQRFVTTCVKFGYSLKIAPYFCSSFLRSCFLHHVVENHSKAPFWSSSSRHNPRGSVNIINERFSWIPGGSAESVNPGQFGPMLFVKLRHRFSFTRNKSDAGGDHRSGKANSVQTSERPNESTSHLCQSYRHWLAKVLKVKKILCKIHWRNKEFKQYHLGQHDGESWYIKNRTSKIDRMLSHSILSVEWLFIAIDYLKTLESNLQNKRKLVRKLVHDNHSLQKCVLAKHEQWLNVIGECQNLYNQYRAWQFAVTLEDSGYSVLNQLDINARNLDRWQPRRLDPDNPSKLSALPWILIPENKLNFQTEVEEFWKLGEYQNAIQVAVKTLNTNKILPVTQQHRYPKTSIAELLKVISYFADLSVRCFRDRVRGLGLFCANYVIRLLIHLNPPKFSASRRKILMPERFIKLRECLGSLHVHETDWAGILEACRKIIQVFWLAGRHTDAIELVEALFTARVSNNRVEEGESQVGQTRLGCLLTSGVCLYVSHVSSLFSHMKRQENHVSLQLLELALLYSEGAIGIAAMDIKPKEWKLRSLLNEGELGAALYLWLLTIENICRFCSNLGSTHDVLFLAQISLSVYGHIKGPGGQALSQLLKLALMAEEEFQLSRIDTRLREEGKLDFSLDTYLSQLDCVEIPISIESIVHEVILVCRGQKWNSAAELLDWWVTGCKLLRQSHKARQKRANYTLNESAIQTDKLQLLNHSSVALKRKTIFLSFLNNLAQISLGNGMLGNDDSCALVASSSTGKHREMEPGDAFCNFSSRPSDPRQAFFSPIYKVFLPGFIEALQSLRSFMRETKTMEHSEQLFRLQSNRNLFQWCKGAHLQRGSTDVYLMPQVELLLDKKYIANMCENTTFLLTRDLGSASSLKNARNNTIRRQQKNLLHAKTTPFPVVETLTPILQSKSYLVSIYSGSRTNSMDFPDWNVVIDDRCSLFFQLREAASLRVDRSEALCGGQRFRNNNQKYIAEVDSSRCHLLCIEMWILTVVEEDGLCLMLPLSVRHSQQEFQPVHKTIEVVFINKNVQPFTSSCSHLEDHAGHRLEVSMAVLQWEKRCPVLLTHRKQSDSSLVTRALSPILSFFNFSCKFHNRLMFTFLRHTEGTSVEKGNGWTRMMSTVRRTDCKESCKFQRQAYRKTKQSYGCFTFRVIPKGQMCMDKNKRPPFPGF</sequence>
<evidence type="ECO:0000313" key="2">
    <source>
        <dbReference type="EMBL" id="GAA27378.2"/>
    </source>
</evidence>
<evidence type="ECO:0000313" key="3">
    <source>
        <dbReference type="Proteomes" id="UP000008909"/>
    </source>
</evidence>
<feature type="compositionally biased region" description="Polar residues" evidence="1">
    <location>
        <begin position="136"/>
        <end position="150"/>
    </location>
</feature>
<organism evidence="2 3">
    <name type="scientific">Clonorchis sinensis</name>
    <name type="common">Chinese liver fluke</name>
    <dbReference type="NCBI Taxonomy" id="79923"/>
    <lineage>
        <taxon>Eukaryota</taxon>
        <taxon>Metazoa</taxon>
        <taxon>Spiralia</taxon>
        <taxon>Lophotrochozoa</taxon>
        <taxon>Platyhelminthes</taxon>
        <taxon>Trematoda</taxon>
        <taxon>Digenea</taxon>
        <taxon>Opisthorchiida</taxon>
        <taxon>Opisthorchiata</taxon>
        <taxon>Opisthorchiidae</taxon>
        <taxon>Clonorchis</taxon>
    </lineage>
</organism>
<feature type="region of interest" description="Disordered" evidence="1">
    <location>
        <begin position="123"/>
        <end position="150"/>
    </location>
</feature>
<protein>
    <submittedName>
        <fullName evidence="2">Uncharacterized protein</fullName>
    </submittedName>
</protein>
<feature type="non-terminal residue" evidence="2">
    <location>
        <position position="1"/>
    </location>
</feature>
<name>H2KUN7_CLOSI</name>
<keyword evidence="3" id="KW-1185">Reference proteome</keyword>
<reference evidence="2" key="1">
    <citation type="journal article" date="2011" name="Genome Biol.">
        <title>The draft genome of the carcinogenic human liver fluke Clonorchis sinensis.</title>
        <authorList>
            <person name="Wang X."/>
            <person name="Chen W."/>
            <person name="Huang Y."/>
            <person name="Sun J."/>
            <person name="Men J."/>
            <person name="Liu H."/>
            <person name="Luo F."/>
            <person name="Guo L."/>
            <person name="Lv X."/>
            <person name="Deng C."/>
            <person name="Zhou C."/>
            <person name="Fan Y."/>
            <person name="Li X."/>
            <person name="Huang L."/>
            <person name="Hu Y."/>
            <person name="Liang C."/>
            <person name="Hu X."/>
            <person name="Xu J."/>
            <person name="Yu X."/>
        </authorList>
    </citation>
    <scope>NUCLEOTIDE SEQUENCE [LARGE SCALE GENOMIC DNA]</scope>
    <source>
        <strain evidence="2">Henan</strain>
    </source>
</reference>
<dbReference type="EMBL" id="DF144140">
    <property type="protein sequence ID" value="GAA27378.2"/>
    <property type="molecule type" value="Genomic_DNA"/>
</dbReference>
<proteinExistence type="predicted"/>
<feature type="compositionally biased region" description="Basic and acidic residues" evidence="1">
    <location>
        <begin position="124"/>
        <end position="134"/>
    </location>
</feature>
<evidence type="ECO:0000256" key="1">
    <source>
        <dbReference type="SAM" id="MobiDB-lite"/>
    </source>
</evidence>
<dbReference type="Proteomes" id="UP000008909">
    <property type="component" value="Unassembled WGS sequence"/>
</dbReference>
<dbReference type="AlphaFoldDB" id="H2KUN7"/>